<proteinExistence type="inferred from homology"/>
<evidence type="ECO:0000256" key="3">
    <source>
        <dbReference type="PROSITE-ProRule" id="PRU00708"/>
    </source>
</evidence>
<dbReference type="GO" id="GO:0009451">
    <property type="term" value="P:RNA modification"/>
    <property type="evidence" value="ECO:0007669"/>
    <property type="project" value="InterPro"/>
</dbReference>
<keyword evidence="1" id="KW-0677">Repeat</keyword>
<dbReference type="GO" id="GO:0003723">
    <property type="term" value="F:RNA binding"/>
    <property type="evidence" value="ECO:0007669"/>
    <property type="project" value="InterPro"/>
</dbReference>
<feature type="repeat" description="PPR" evidence="3">
    <location>
        <begin position="290"/>
        <end position="324"/>
    </location>
</feature>
<dbReference type="InterPro" id="IPR046848">
    <property type="entry name" value="E_motif"/>
</dbReference>
<feature type="repeat" description="PPR" evidence="3">
    <location>
        <begin position="449"/>
        <end position="483"/>
    </location>
</feature>
<evidence type="ECO:0000313" key="5">
    <source>
        <dbReference type="Proteomes" id="UP000655225"/>
    </source>
</evidence>
<dbReference type="InterPro" id="IPR046960">
    <property type="entry name" value="PPR_At4g14850-like_plant"/>
</dbReference>
<dbReference type="SUPFAM" id="SSF48452">
    <property type="entry name" value="TPR-like"/>
    <property type="match status" value="1"/>
</dbReference>
<reference evidence="4 5" key="1">
    <citation type="submission" date="2020-04" db="EMBL/GenBank/DDBJ databases">
        <title>Plant Genome Project.</title>
        <authorList>
            <person name="Zhang R.-G."/>
        </authorList>
    </citation>
    <scope>NUCLEOTIDE SEQUENCE [LARGE SCALE GENOMIC DNA]</scope>
    <source>
        <strain evidence="4">YNK0</strain>
        <tissue evidence="4">Leaf</tissue>
    </source>
</reference>
<dbReference type="PROSITE" id="PS51375">
    <property type="entry name" value="PPR"/>
    <property type="match status" value="7"/>
</dbReference>
<keyword evidence="5" id="KW-1185">Reference proteome</keyword>
<dbReference type="Pfam" id="PF13041">
    <property type="entry name" value="PPR_2"/>
    <property type="match status" value="2"/>
</dbReference>
<dbReference type="Pfam" id="PF01535">
    <property type="entry name" value="PPR"/>
    <property type="match status" value="8"/>
</dbReference>
<dbReference type="InterPro" id="IPR011990">
    <property type="entry name" value="TPR-like_helical_dom_sf"/>
</dbReference>
<feature type="repeat" description="PPR" evidence="3">
    <location>
        <begin position="42"/>
        <end position="72"/>
    </location>
</feature>
<comment type="caution">
    <text evidence="4">The sequence shown here is derived from an EMBL/GenBank/DDBJ whole genome shotgun (WGS) entry which is preliminary data.</text>
</comment>
<dbReference type="FunFam" id="1.25.40.10:FF:000125">
    <property type="entry name" value="Pentatricopeptide repeat-containing protein"/>
    <property type="match status" value="2"/>
</dbReference>
<dbReference type="Pfam" id="PF12854">
    <property type="entry name" value="PPR_1"/>
    <property type="match status" value="1"/>
</dbReference>
<dbReference type="OMA" id="HQAYDFT"/>
<dbReference type="OrthoDB" id="185373at2759"/>
<dbReference type="GO" id="GO:0048731">
    <property type="term" value="P:system development"/>
    <property type="evidence" value="ECO:0007669"/>
    <property type="project" value="UniProtKB-ARBA"/>
</dbReference>
<dbReference type="Gene3D" id="1.25.40.10">
    <property type="entry name" value="Tetratricopeptide repeat domain"/>
    <property type="match status" value="6"/>
</dbReference>
<sequence>MFTRIRSPEYRFTLYIRLLFAERNSWVRCVSYHVNSSVVHHDIYWWNSNITSCFRQGDIETACRLFHEMPQKNLVTWNCMISGYVRNQRLGEARKLFDVMPSRNVVSWTAMLTGYAKCGKFEEAWNLFDRMPERNVVCWNSMISGYISNGRIEEAREIFNGMPIRNSVSWATMIEGYFRHGPVTEACILFDQAPEQTTSLYNALLSGYAEMGYLEDSCQLFDRMAQRDVASWTTMITCFSRAGQMENARGLFEEMPERDVTAWTAIICGYLHNGKINDARRLFDEMPHRDTVAWNSMIGGYVRNGMLEDALQLFVQMPRRDIVSWNLILQGYVQQDDMIIAHNFFEKMTRRDETSWNTMISGYQSEEALVLYFRMMQDGFKPDQGTYTSVIPVCGALSVVGWGRAIHLRVIQSGYENDTMVTSSLVSMYSKCGILNDASLVFERMKERDTIAWNAMIVAQAYHGSAVEAFKLFSSMIHAGFRPDHVTFLGLLTTCVHKGLVDKGWKCFKSMEKNWNLIPKPAHYACMVDLLGRSGLLIEAYEFIKQIHVDLPTYTWETLLSACRVHGNLELGTLIAKKVLSFQPSNGGMYVLVSNIYAARGMWEDVENVRALMKHRCAKKELACSWIEMKGRMCAFVYNDRSHPQMEDIYKELYTLSIIMDDIGWTLN</sequence>
<dbReference type="FunFam" id="1.25.40.10:FF:000280">
    <property type="entry name" value="Pentatricopeptide repeat-containing protein"/>
    <property type="match status" value="1"/>
</dbReference>
<name>A0A834YGB7_TETSI</name>
<dbReference type="EMBL" id="JABCRI010000021">
    <property type="protein sequence ID" value="KAF8380809.1"/>
    <property type="molecule type" value="Genomic_DNA"/>
</dbReference>
<evidence type="ECO:0000256" key="2">
    <source>
        <dbReference type="ARBA" id="ARBA00061659"/>
    </source>
</evidence>
<comment type="similarity">
    <text evidence="2">Belongs to the PPR family. PCMP-E subfamily.</text>
</comment>
<dbReference type="Pfam" id="PF20431">
    <property type="entry name" value="E_motif"/>
    <property type="match status" value="1"/>
</dbReference>
<feature type="repeat" description="PPR" evidence="3">
    <location>
        <begin position="197"/>
        <end position="227"/>
    </location>
</feature>
<dbReference type="AlphaFoldDB" id="A0A834YGB7"/>
<feature type="repeat" description="PPR" evidence="3">
    <location>
        <begin position="104"/>
        <end position="138"/>
    </location>
</feature>
<dbReference type="PANTHER" id="PTHR47926">
    <property type="entry name" value="PENTATRICOPEPTIDE REPEAT-CONTAINING PROTEIN"/>
    <property type="match status" value="1"/>
</dbReference>
<gene>
    <name evidence="4" type="ORF">HHK36_028303</name>
</gene>
<organism evidence="4 5">
    <name type="scientific">Tetracentron sinense</name>
    <name type="common">Spur-leaf</name>
    <dbReference type="NCBI Taxonomy" id="13715"/>
    <lineage>
        <taxon>Eukaryota</taxon>
        <taxon>Viridiplantae</taxon>
        <taxon>Streptophyta</taxon>
        <taxon>Embryophyta</taxon>
        <taxon>Tracheophyta</taxon>
        <taxon>Spermatophyta</taxon>
        <taxon>Magnoliopsida</taxon>
        <taxon>Trochodendrales</taxon>
        <taxon>Trochodendraceae</taxon>
        <taxon>Tetracentron</taxon>
    </lineage>
</organism>
<dbReference type="InterPro" id="IPR002885">
    <property type="entry name" value="PPR_rpt"/>
</dbReference>
<feature type="repeat" description="PPR" evidence="3">
    <location>
        <begin position="73"/>
        <end position="103"/>
    </location>
</feature>
<protein>
    <recommendedName>
        <fullName evidence="6">Chlororespiratory reduction 4</fullName>
    </recommendedName>
</protein>
<dbReference type="NCBIfam" id="TIGR00756">
    <property type="entry name" value="PPR"/>
    <property type="match status" value="9"/>
</dbReference>
<dbReference type="Proteomes" id="UP000655225">
    <property type="component" value="Unassembled WGS sequence"/>
</dbReference>
<evidence type="ECO:0000256" key="1">
    <source>
        <dbReference type="ARBA" id="ARBA00022737"/>
    </source>
</evidence>
<feature type="repeat" description="PPR" evidence="3">
    <location>
        <begin position="228"/>
        <end position="262"/>
    </location>
</feature>
<dbReference type="PANTHER" id="PTHR47926:SF452">
    <property type="entry name" value="PENTATRICOPEPTIDE REPEAT-CONTAINING PROTEIN"/>
    <property type="match status" value="1"/>
</dbReference>
<evidence type="ECO:0000313" key="4">
    <source>
        <dbReference type="EMBL" id="KAF8380809.1"/>
    </source>
</evidence>
<evidence type="ECO:0008006" key="6">
    <source>
        <dbReference type="Google" id="ProtNLM"/>
    </source>
</evidence>
<accession>A0A834YGB7</accession>
<dbReference type="FunFam" id="1.25.40.10:FF:000031">
    <property type="entry name" value="Pentatricopeptide repeat-containing protein mitochondrial"/>
    <property type="match status" value="1"/>
</dbReference>